<dbReference type="GeneID" id="66116477"/>
<dbReference type="GO" id="GO:0005739">
    <property type="term" value="C:mitochondrion"/>
    <property type="evidence" value="ECO:0007669"/>
    <property type="project" value="TreeGrafter"/>
</dbReference>
<dbReference type="InterPro" id="IPR051114">
    <property type="entry name" value="Mito_RNA_Proc_CCM1"/>
</dbReference>
<comment type="caution">
    <text evidence="1">The sequence shown here is derived from an EMBL/GenBank/DDBJ whole genome shotgun (WGS) entry which is preliminary data.</text>
</comment>
<evidence type="ECO:0000313" key="1">
    <source>
        <dbReference type="EMBL" id="KAG7191508.1"/>
    </source>
</evidence>
<dbReference type="PANTHER" id="PTHR47934:SF6">
    <property type="entry name" value="MITOCHONDRIAL GROUP I INTRON SPLICING FACTOR CCM1-RELATED"/>
    <property type="match status" value="1"/>
</dbReference>
<dbReference type="GO" id="GO:0003729">
    <property type="term" value="F:mRNA binding"/>
    <property type="evidence" value="ECO:0007669"/>
    <property type="project" value="TreeGrafter"/>
</dbReference>
<protein>
    <submittedName>
        <fullName evidence="1">Uncharacterized protein</fullName>
    </submittedName>
</protein>
<dbReference type="RefSeq" id="XP_043047060.1">
    <property type="nucleotide sequence ID" value="XM_043193839.1"/>
</dbReference>
<gene>
    <name evidence="1" type="ORF">KQ657_003103</name>
</gene>
<dbReference type="OrthoDB" id="185373at2759"/>
<organism evidence="1 2">
    <name type="scientific">Scheffersomyces spartinae</name>
    <dbReference type="NCBI Taxonomy" id="45513"/>
    <lineage>
        <taxon>Eukaryota</taxon>
        <taxon>Fungi</taxon>
        <taxon>Dikarya</taxon>
        <taxon>Ascomycota</taxon>
        <taxon>Saccharomycotina</taxon>
        <taxon>Pichiomycetes</taxon>
        <taxon>Debaryomycetaceae</taxon>
        <taxon>Scheffersomyces</taxon>
    </lineage>
</organism>
<dbReference type="GO" id="GO:0007005">
    <property type="term" value="P:mitochondrion organization"/>
    <property type="evidence" value="ECO:0007669"/>
    <property type="project" value="TreeGrafter"/>
</dbReference>
<proteinExistence type="predicted"/>
<accession>A0A9P7V526</accession>
<dbReference type="InterPro" id="IPR011990">
    <property type="entry name" value="TPR-like_helical_dom_sf"/>
</dbReference>
<evidence type="ECO:0000313" key="2">
    <source>
        <dbReference type="Proteomes" id="UP000790833"/>
    </source>
</evidence>
<dbReference type="Gene3D" id="1.25.40.10">
    <property type="entry name" value="Tetratricopeptide repeat domain"/>
    <property type="match status" value="1"/>
</dbReference>
<name>A0A9P7V526_9ASCO</name>
<dbReference type="PANTHER" id="PTHR47934">
    <property type="entry name" value="PENTATRICOPEPTIDE REPEAT-CONTAINING PROTEIN PET309, MITOCHONDRIAL"/>
    <property type="match status" value="1"/>
</dbReference>
<keyword evidence="2" id="KW-1185">Reference proteome</keyword>
<dbReference type="AlphaFoldDB" id="A0A9P7V526"/>
<dbReference type="EMBL" id="JAHMUF010000028">
    <property type="protein sequence ID" value="KAG7191508.1"/>
    <property type="molecule type" value="Genomic_DNA"/>
</dbReference>
<reference evidence="1" key="1">
    <citation type="submission" date="2021-03" db="EMBL/GenBank/DDBJ databases">
        <authorList>
            <person name="Palmer J.M."/>
        </authorList>
    </citation>
    <scope>NUCLEOTIDE SEQUENCE</scope>
    <source>
        <strain evidence="1">ARV_011</strain>
    </source>
</reference>
<dbReference type="GO" id="GO:0006396">
    <property type="term" value="P:RNA processing"/>
    <property type="evidence" value="ECO:0007669"/>
    <property type="project" value="TreeGrafter"/>
</dbReference>
<dbReference type="Proteomes" id="UP000790833">
    <property type="component" value="Unassembled WGS sequence"/>
</dbReference>
<sequence length="873" mass="101174">MTEMATPPVDVIAYDYAHELRKVFSQVFGDEESRFNNFLTLAMNAVRSYSPANTLSYWDYKLESVYEEDLNTNNVGNVFHHRDLTNAMKALRAQNLHKEVFKLHNNFPELHHDEQIDVLLYTCEDAKDWMMLQDHFERMYGKGDLPLPIHYAIVMNALAGIGATADVERLFSQLLKRNLMPNSYVYAALIKCRLNDDQIDDAIKIAESYFSLLDKGKVSDKPTTYLYNLILKAHTRSSDLGKAISFLERVVVQQQTMKTKLISYSLLGDIVRFASKNLGINEIIKVKQIAVSLQADDIPFRLQLIKAYTALGFYQKADEEITTAHQMSDIPFSLPHVCAVQVRNCFFWYQRAQSTERKRLLVDNIKFIVARLYDGTLANSGKGHLIAELIRYYVYRGPLANATSLLELAKRLEVVHEKHYLPLLKHYSSQDEMESQQQVLALYKDMAVNRINAGAKTYVSLMKALNYLDGRVGNFDRSQELLRTIFDTYGLSVNSPTVKDAVSFDSVFNDASELCSIVSLYVMSRHPSPNEVLFNFLEQMKQILKDKITNDFRYLVALDMAQLYYQQGNISFAIMLAKNTVGEMNEVFDKYWHSYCVSGLPISDFRYPKQLTQIYQKLTKLLFANTSDEEIESYYHEAEQHHALLLGTQYNSVMRCLLDRGGLKEALEISERHLISGNLVERKLYERLQYYWKLFILHQFQAKGVPATLTEYAILNEFYDIRNPKELMSELRHIKEPLKALQKFIDKEGVPYKKNLKITGLLKLIPQVFNPEYRIFSDKKIHQHIINQLRKALNQYIGKDTNKAFQLMDDYESTLMFLIEEKGMGTKMWKFRKEIDQILKPQGGTHETLVQRRKRTIEALTLAHNNSQNKTFL</sequence>